<protein>
    <recommendedName>
        <fullName evidence="2">Response regulatory domain-containing protein</fullName>
    </recommendedName>
</protein>
<feature type="modified residue" description="4-aspartylphosphate" evidence="1">
    <location>
        <position position="82"/>
    </location>
</feature>
<dbReference type="EMBL" id="JAEUXJ010000016">
    <property type="protein sequence ID" value="MBL6458571.1"/>
    <property type="molecule type" value="Genomic_DNA"/>
</dbReference>
<accession>A0ABS1VBP5</accession>
<dbReference type="InterPro" id="IPR011006">
    <property type="entry name" value="CheY-like_superfamily"/>
</dbReference>
<dbReference type="SUPFAM" id="SSF52172">
    <property type="entry name" value="CheY-like"/>
    <property type="match status" value="1"/>
</dbReference>
<proteinExistence type="predicted"/>
<evidence type="ECO:0000313" key="3">
    <source>
        <dbReference type="EMBL" id="MBL6458571.1"/>
    </source>
</evidence>
<organism evidence="3 4">
    <name type="scientific">Belnapia mucosa</name>
    <dbReference type="NCBI Taxonomy" id="2804532"/>
    <lineage>
        <taxon>Bacteria</taxon>
        <taxon>Pseudomonadati</taxon>
        <taxon>Pseudomonadota</taxon>
        <taxon>Alphaproteobacteria</taxon>
        <taxon>Acetobacterales</taxon>
        <taxon>Roseomonadaceae</taxon>
        <taxon>Belnapia</taxon>
    </lineage>
</organism>
<reference evidence="3 4" key="1">
    <citation type="submission" date="2021-01" db="EMBL/GenBank/DDBJ databases">
        <title>Belnapia mucosa sp. nov. and Belnapia arida sp. nov., isolated from the Tabernas Desert (Almeria, Spain).</title>
        <authorList>
            <person name="Molina-Menor E."/>
            <person name="Vidal-Verdu A."/>
            <person name="Calonge A."/>
            <person name="Satari L."/>
            <person name="Pereto Magraner J."/>
            <person name="Porcar Miralles M."/>
        </authorList>
    </citation>
    <scope>NUCLEOTIDE SEQUENCE [LARGE SCALE GENOMIC DNA]</scope>
    <source>
        <strain evidence="3 4">T6</strain>
    </source>
</reference>
<dbReference type="PROSITE" id="PS50110">
    <property type="entry name" value="RESPONSE_REGULATORY"/>
    <property type="match status" value="1"/>
</dbReference>
<keyword evidence="4" id="KW-1185">Reference proteome</keyword>
<dbReference type="RefSeq" id="WP_202828310.1">
    <property type="nucleotide sequence ID" value="NZ_JAEUXJ010000016.1"/>
</dbReference>
<evidence type="ECO:0000259" key="2">
    <source>
        <dbReference type="PROSITE" id="PS50110"/>
    </source>
</evidence>
<evidence type="ECO:0000256" key="1">
    <source>
        <dbReference type="PROSITE-ProRule" id="PRU00169"/>
    </source>
</evidence>
<keyword evidence="1" id="KW-0597">Phosphoprotein</keyword>
<dbReference type="Gene3D" id="3.40.50.2300">
    <property type="match status" value="1"/>
</dbReference>
<evidence type="ECO:0000313" key="4">
    <source>
        <dbReference type="Proteomes" id="UP000606490"/>
    </source>
</evidence>
<feature type="domain" description="Response regulatory" evidence="2">
    <location>
        <begin position="33"/>
        <end position="150"/>
    </location>
</feature>
<sequence>MPRAEPSFPTLSATVLLGLGQPGGGDPRIRPMTVLLAGTAAGDTAQLRAGLEAAGHRCLMAPDWAETVALLSRTLVDVVVQDLACPGARRFEAVKRLRGWPPPLSRLAIVGLAGQQERGLEQAAQEAGFDALVRRPAEPEALEALLRRIVVAHAPAEPLDSARRAALLEELGPEGRRAGDTAALDAAAGFIATLRTAPGLPDVQEAARQAALAYDSVGAIAAAAAARAIEESPSRRPALMAPLIAAAVAAKMALRRG</sequence>
<gene>
    <name evidence="3" type="ORF">JMJ55_24850</name>
</gene>
<comment type="caution">
    <text evidence="3">The sequence shown here is derived from an EMBL/GenBank/DDBJ whole genome shotgun (WGS) entry which is preliminary data.</text>
</comment>
<dbReference type="InterPro" id="IPR001789">
    <property type="entry name" value="Sig_transdc_resp-reg_receiver"/>
</dbReference>
<dbReference type="SMART" id="SM00448">
    <property type="entry name" value="REC"/>
    <property type="match status" value="1"/>
</dbReference>
<name>A0ABS1VBP5_9PROT</name>
<dbReference type="Proteomes" id="UP000606490">
    <property type="component" value="Unassembled WGS sequence"/>
</dbReference>